<accession>A0A1D2A0U6</accession>
<dbReference type="AlphaFoldDB" id="A0A1D2A0U6"/>
<dbReference type="InterPro" id="IPR023213">
    <property type="entry name" value="CAT-like_dom_sf"/>
</dbReference>
<dbReference type="Pfam" id="PF02817">
    <property type="entry name" value="E3_binding"/>
    <property type="match status" value="1"/>
</dbReference>
<evidence type="ECO:0000256" key="3">
    <source>
        <dbReference type="RuleBase" id="RU003423"/>
    </source>
</evidence>
<dbReference type="InterPro" id="IPR011053">
    <property type="entry name" value="Single_hybrid_motif"/>
</dbReference>
<dbReference type="GO" id="GO:0045254">
    <property type="term" value="C:pyruvate dehydrogenase complex"/>
    <property type="evidence" value="ECO:0007669"/>
    <property type="project" value="InterPro"/>
</dbReference>
<keyword evidence="3" id="KW-0012">Acyltransferase</keyword>
<proteinExistence type="inferred from homology"/>
<dbReference type="FunFam" id="2.40.50.100:FF:000010">
    <property type="entry name" value="Acetyltransferase component of pyruvate dehydrogenase complex"/>
    <property type="match status" value="1"/>
</dbReference>
<dbReference type="SUPFAM" id="SSF47005">
    <property type="entry name" value="Peripheral subunit-binding domain of 2-oxo acid dehydrogenase complex"/>
    <property type="match status" value="1"/>
</dbReference>
<feature type="domain" description="Peripheral subunit-binding (PSBD)" evidence="6">
    <location>
        <begin position="194"/>
        <end position="231"/>
    </location>
</feature>
<dbReference type="Gene3D" id="4.10.320.10">
    <property type="entry name" value="E3-binding domain"/>
    <property type="match status" value="1"/>
</dbReference>
<dbReference type="GO" id="GO:0016746">
    <property type="term" value="F:acyltransferase activity"/>
    <property type="evidence" value="ECO:0007669"/>
    <property type="project" value="UniProtKB-KW"/>
</dbReference>
<dbReference type="SUPFAM" id="SSF52777">
    <property type="entry name" value="CoA-dependent acyltransferases"/>
    <property type="match status" value="1"/>
</dbReference>
<organism evidence="7">
    <name type="scientific">Auxenochlorella protothecoides</name>
    <name type="common">Green microalga</name>
    <name type="synonym">Chlorella protothecoides</name>
    <dbReference type="NCBI Taxonomy" id="3075"/>
    <lineage>
        <taxon>Eukaryota</taxon>
        <taxon>Viridiplantae</taxon>
        <taxon>Chlorophyta</taxon>
        <taxon>core chlorophytes</taxon>
        <taxon>Trebouxiophyceae</taxon>
        <taxon>Chlorellales</taxon>
        <taxon>Chlorellaceae</taxon>
        <taxon>Auxenochlorella</taxon>
    </lineage>
</organism>
<feature type="compositionally biased region" description="Low complexity" evidence="4">
    <location>
        <begin position="177"/>
        <end position="189"/>
    </location>
</feature>
<dbReference type="PANTHER" id="PTHR23151:SF90">
    <property type="entry name" value="DIHYDROLIPOYLLYSINE-RESIDUE ACETYLTRANSFERASE COMPONENT OF PYRUVATE DEHYDROGENASE COMPLEX, MITOCHONDRIAL-RELATED"/>
    <property type="match status" value="1"/>
</dbReference>
<evidence type="ECO:0000259" key="5">
    <source>
        <dbReference type="PROSITE" id="PS50968"/>
    </source>
</evidence>
<feature type="domain" description="Lipoyl-binding" evidence="5">
    <location>
        <begin position="72"/>
        <end position="148"/>
    </location>
</feature>
<dbReference type="Pfam" id="PF00364">
    <property type="entry name" value="Biotin_lipoyl"/>
    <property type="match status" value="1"/>
</dbReference>
<dbReference type="Gene3D" id="3.30.559.10">
    <property type="entry name" value="Chloramphenicol acetyltransferase-like domain"/>
    <property type="match status" value="1"/>
</dbReference>
<sequence length="524" mass="53203">RESPGGKLLKGEAGVGIPTGSGAMRRHLLTGGFALLQRAVQPSARLAVRDARELALPAWTPLLRAFASLPQHTELTMPALSPTMAQGNLVTWSIKEGQEVAPGDAIAEVETDKATMTWENQDDGFVAKLLVPEGAQGIEVGAPVAILVEEQGDIAAFKDYAGPSSSHAGGGGGAGQGEAAAGRAQAVSGPTSDRLGPAARMLLSGSGLGPGDVTPTGPHGIVTKGDVLAALASGQAPRAASTATEGTEPAAKPAGKEGTEAAAMAPAAKEAAKPASSAPAPAQDPAPASGRRRKTRGGHTDVPNSQIRRIIAARLSESKSTIPHLYLSADVDMDAVAALRAGLKTQGLKLSVNDFVVKAAAGALAAVPAANAHWDAGGARAVRDPGVDIAIAVATEAGLITPIVRGADAKSLPDVAEEVRELAARARRNRLKPEEFQGGSFSISNLGMYGIDSFSAIINPPQACIMAVGASRTVTVIGADGALATKSVMRVTLSADHRVYDGEIASDLLAAFKANLEAPFKLLL</sequence>
<dbReference type="InterPro" id="IPR000089">
    <property type="entry name" value="Biotin_lipoyl"/>
</dbReference>
<name>A0A1D2A0U6_AUXPR</name>
<dbReference type="CDD" id="cd06849">
    <property type="entry name" value="lipoyl_domain"/>
    <property type="match status" value="1"/>
</dbReference>
<dbReference type="Gene3D" id="2.40.50.100">
    <property type="match status" value="1"/>
</dbReference>
<dbReference type="GO" id="GO:0006086">
    <property type="term" value="P:pyruvate decarboxylation to acetyl-CoA"/>
    <property type="evidence" value="ECO:0007669"/>
    <property type="project" value="InterPro"/>
</dbReference>
<feature type="region of interest" description="Disordered" evidence="4">
    <location>
        <begin position="159"/>
        <end position="221"/>
    </location>
</feature>
<feature type="compositionally biased region" description="Low complexity" evidence="4">
    <location>
        <begin position="261"/>
        <end position="289"/>
    </location>
</feature>
<feature type="region of interest" description="Disordered" evidence="4">
    <location>
        <begin position="233"/>
        <end position="306"/>
    </location>
</feature>
<dbReference type="EMBL" id="GDKF01005816">
    <property type="protein sequence ID" value="JAT72806.1"/>
    <property type="molecule type" value="Transcribed_RNA"/>
</dbReference>
<dbReference type="PROSITE" id="PS51826">
    <property type="entry name" value="PSBD"/>
    <property type="match status" value="1"/>
</dbReference>
<dbReference type="GO" id="GO:0005739">
    <property type="term" value="C:mitochondrion"/>
    <property type="evidence" value="ECO:0007669"/>
    <property type="project" value="TreeGrafter"/>
</dbReference>
<dbReference type="PROSITE" id="PS50968">
    <property type="entry name" value="BIOTINYL_LIPOYL"/>
    <property type="match status" value="1"/>
</dbReference>
<evidence type="ECO:0000256" key="1">
    <source>
        <dbReference type="ARBA" id="ARBA00007317"/>
    </source>
</evidence>
<dbReference type="InterPro" id="IPR004167">
    <property type="entry name" value="PSBD"/>
</dbReference>
<evidence type="ECO:0000256" key="2">
    <source>
        <dbReference type="ARBA" id="ARBA00022823"/>
    </source>
</evidence>
<evidence type="ECO:0000259" key="6">
    <source>
        <dbReference type="PROSITE" id="PS51826"/>
    </source>
</evidence>
<reference evidence="7" key="1">
    <citation type="submission" date="2015-08" db="EMBL/GenBank/DDBJ databases">
        <authorList>
            <person name="Babu N.S."/>
            <person name="Beckwith C.J."/>
            <person name="Beseler K.G."/>
            <person name="Brison A."/>
            <person name="Carone J.V."/>
            <person name="Caskin T.P."/>
            <person name="Diamond M."/>
            <person name="Durham M.E."/>
            <person name="Foxe J.M."/>
            <person name="Go M."/>
            <person name="Henderson B.A."/>
            <person name="Jones I.B."/>
            <person name="McGettigan J.A."/>
            <person name="Micheletti S.J."/>
            <person name="Nasrallah M.E."/>
            <person name="Ortiz D."/>
            <person name="Piller C.R."/>
            <person name="Privatt S.R."/>
            <person name="Schneider S.L."/>
            <person name="Sharp S."/>
            <person name="Smith T.C."/>
            <person name="Stanton J.D."/>
            <person name="Ullery H.E."/>
            <person name="Wilson R.J."/>
            <person name="Serrano M.G."/>
            <person name="Buck G."/>
            <person name="Lee V."/>
            <person name="Wang Y."/>
            <person name="Carvalho R."/>
            <person name="Voegtly L."/>
            <person name="Shi R."/>
            <person name="Duckworth R."/>
            <person name="Johnson A."/>
            <person name="Loviza R."/>
            <person name="Walstead R."/>
            <person name="Shah Z."/>
            <person name="Kiflezghi M."/>
            <person name="Wade K."/>
            <person name="Ball S.L."/>
            <person name="Bradley K.W."/>
            <person name="Asai D.J."/>
            <person name="Bowman C.A."/>
            <person name="Russell D.A."/>
            <person name="Pope W.H."/>
            <person name="Jacobs-Sera D."/>
            <person name="Hendrix R.W."/>
            <person name="Hatfull G.F."/>
        </authorList>
    </citation>
    <scope>NUCLEOTIDE SEQUENCE</scope>
</reference>
<protein>
    <recommendedName>
        <fullName evidence="3">Dihydrolipoamide acetyltransferase component of pyruvate dehydrogenase complex</fullName>
        <ecNumber evidence="3">2.3.1.-</ecNumber>
    </recommendedName>
</protein>
<keyword evidence="3" id="KW-0808">Transferase</keyword>
<keyword evidence="2 3" id="KW-0450">Lipoyl</keyword>
<dbReference type="EC" id="2.3.1.-" evidence="3"/>
<feature type="non-terminal residue" evidence="7">
    <location>
        <position position="1"/>
    </location>
</feature>
<dbReference type="Pfam" id="PF00198">
    <property type="entry name" value="2-oxoacid_dh"/>
    <property type="match status" value="1"/>
</dbReference>
<comment type="similarity">
    <text evidence="1 3">Belongs to the 2-oxoacid dehydrogenase family.</text>
</comment>
<evidence type="ECO:0000256" key="4">
    <source>
        <dbReference type="SAM" id="MobiDB-lite"/>
    </source>
</evidence>
<dbReference type="InterPro" id="IPR036625">
    <property type="entry name" value="E3-bd_dom_sf"/>
</dbReference>
<dbReference type="SUPFAM" id="SSF51230">
    <property type="entry name" value="Single hybrid motif"/>
    <property type="match status" value="1"/>
</dbReference>
<evidence type="ECO:0000313" key="7">
    <source>
        <dbReference type="EMBL" id="JAT72806.1"/>
    </source>
</evidence>
<dbReference type="FunFam" id="3.30.559.10:FF:000003">
    <property type="entry name" value="Acetyltransferase component of pyruvate dehydrogenase complex"/>
    <property type="match status" value="1"/>
</dbReference>
<gene>
    <name evidence="7" type="ORF">g.29183</name>
</gene>
<dbReference type="InterPro" id="IPR045257">
    <property type="entry name" value="E2/Pdx1"/>
</dbReference>
<comment type="cofactor">
    <cofactor evidence="3">
        <name>(R)-lipoate</name>
        <dbReference type="ChEBI" id="CHEBI:83088"/>
    </cofactor>
</comment>
<dbReference type="PANTHER" id="PTHR23151">
    <property type="entry name" value="DIHYDROLIPOAMIDE ACETYL/SUCCINYL-TRANSFERASE-RELATED"/>
    <property type="match status" value="1"/>
</dbReference>
<dbReference type="InterPro" id="IPR001078">
    <property type="entry name" value="2-oxoacid_DH_actylTfrase"/>
</dbReference>